<gene>
    <name evidence="2" type="ORF">ACFQ1S_31945</name>
</gene>
<feature type="non-terminal residue" evidence="2">
    <location>
        <position position="80"/>
    </location>
</feature>
<evidence type="ECO:0000313" key="3">
    <source>
        <dbReference type="Proteomes" id="UP001597045"/>
    </source>
</evidence>
<keyword evidence="3" id="KW-1185">Reference proteome</keyword>
<dbReference type="Proteomes" id="UP001597045">
    <property type="component" value="Unassembled WGS sequence"/>
</dbReference>
<organism evidence="2 3">
    <name type="scientific">Kibdelosporangium lantanae</name>
    <dbReference type="NCBI Taxonomy" id="1497396"/>
    <lineage>
        <taxon>Bacteria</taxon>
        <taxon>Bacillati</taxon>
        <taxon>Actinomycetota</taxon>
        <taxon>Actinomycetes</taxon>
        <taxon>Pseudonocardiales</taxon>
        <taxon>Pseudonocardiaceae</taxon>
        <taxon>Kibdelosporangium</taxon>
    </lineage>
</organism>
<reference evidence="3" key="1">
    <citation type="journal article" date="2019" name="Int. J. Syst. Evol. Microbiol.">
        <title>The Global Catalogue of Microorganisms (GCM) 10K type strain sequencing project: providing services to taxonomists for standard genome sequencing and annotation.</title>
        <authorList>
            <consortium name="The Broad Institute Genomics Platform"/>
            <consortium name="The Broad Institute Genome Sequencing Center for Infectious Disease"/>
            <person name="Wu L."/>
            <person name="Ma J."/>
        </authorList>
    </citation>
    <scope>NUCLEOTIDE SEQUENCE [LARGE SCALE GENOMIC DNA]</scope>
    <source>
        <strain evidence="3">JCM 31486</strain>
    </source>
</reference>
<evidence type="ECO:0000256" key="1">
    <source>
        <dbReference type="SAM" id="MobiDB-lite"/>
    </source>
</evidence>
<feature type="compositionally biased region" description="Basic and acidic residues" evidence="1">
    <location>
        <begin position="8"/>
        <end position="22"/>
    </location>
</feature>
<name>A0ABW3MK55_9PSEU</name>
<dbReference type="EMBL" id="JBHTIS010002421">
    <property type="protein sequence ID" value="MFD1049820.1"/>
    <property type="molecule type" value="Genomic_DNA"/>
</dbReference>
<protein>
    <submittedName>
        <fullName evidence="2">Uncharacterized protein</fullName>
    </submittedName>
</protein>
<feature type="region of interest" description="Disordered" evidence="1">
    <location>
        <begin position="1"/>
        <end position="22"/>
    </location>
</feature>
<feature type="region of interest" description="Disordered" evidence="1">
    <location>
        <begin position="54"/>
        <end position="80"/>
    </location>
</feature>
<comment type="caution">
    <text evidence="2">The sequence shown here is derived from an EMBL/GenBank/DDBJ whole genome shotgun (WGS) entry which is preliminary data.</text>
</comment>
<accession>A0ABW3MK55</accession>
<evidence type="ECO:0000313" key="2">
    <source>
        <dbReference type="EMBL" id="MFD1049820.1"/>
    </source>
</evidence>
<proteinExistence type="predicted"/>
<feature type="compositionally biased region" description="Polar residues" evidence="1">
    <location>
        <begin position="54"/>
        <end position="66"/>
    </location>
</feature>
<sequence>MSVALCAHHGEDSGDPVEHPARVDVDRPVPLVHTQGIQPGQWHDPGVAPRTKLSTLSRSVTSSGNASAVPPSARILSTTA</sequence>